<evidence type="ECO:0000313" key="3">
    <source>
        <dbReference type="EMBL" id="HIZ74798.1"/>
    </source>
</evidence>
<dbReference type="Gene3D" id="3.10.129.10">
    <property type="entry name" value="Hotdog Thioesterase"/>
    <property type="match status" value="1"/>
</dbReference>
<reference evidence="3" key="1">
    <citation type="journal article" date="2021" name="PeerJ">
        <title>Extensive microbial diversity within the chicken gut microbiome revealed by metagenomics and culture.</title>
        <authorList>
            <person name="Gilroy R."/>
            <person name="Ravi A."/>
            <person name="Getino M."/>
            <person name="Pursley I."/>
            <person name="Horton D.L."/>
            <person name="Alikhan N.F."/>
            <person name="Baker D."/>
            <person name="Gharbi K."/>
            <person name="Hall N."/>
            <person name="Watson M."/>
            <person name="Adriaenssens E.M."/>
            <person name="Foster-Nyarko E."/>
            <person name="Jarju S."/>
            <person name="Secka A."/>
            <person name="Antonio M."/>
            <person name="Oren A."/>
            <person name="Chaudhuri R.R."/>
            <person name="La Ragione R."/>
            <person name="Hildebrand F."/>
            <person name="Pallen M.J."/>
        </authorList>
    </citation>
    <scope>NUCLEOTIDE SEQUENCE</scope>
    <source>
        <strain evidence="3">CHK196-3914</strain>
    </source>
</reference>
<dbReference type="PANTHER" id="PTHR42856">
    <property type="entry name" value="ACYL-COENZYME A THIOESTERASE PAAI"/>
    <property type="match status" value="1"/>
</dbReference>
<gene>
    <name evidence="3" type="ORF">H9723_06105</name>
</gene>
<keyword evidence="1" id="KW-0378">Hydrolase</keyword>
<dbReference type="InterPro" id="IPR006683">
    <property type="entry name" value="Thioestr_dom"/>
</dbReference>
<evidence type="ECO:0000259" key="2">
    <source>
        <dbReference type="Pfam" id="PF03061"/>
    </source>
</evidence>
<reference evidence="3" key="2">
    <citation type="submission" date="2021-04" db="EMBL/GenBank/DDBJ databases">
        <authorList>
            <person name="Gilroy R."/>
        </authorList>
    </citation>
    <scope>NUCLEOTIDE SEQUENCE</scope>
    <source>
        <strain evidence="3">CHK196-3914</strain>
    </source>
</reference>
<proteinExistence type="predicted"/>
<name>A0A9D2K1Y6_9FIRM</name>
<dbReference type="SUPFAM" id="SSF54637">
    <property type="entry name" value="Thioesterase/thiol ester dehydrase-isomerase"/>
    <property type="match status" value="1"/>
</dbReference>
<organism evidence="3 4">
    <name type="scientific">Candidatus Mediterraneibacter stercoravium</name>
    <dbReference type="NCBI Taxonomy" id="2838685"/>
    <lineage>
        <taxon>Bacteria</taxon>
        <taxon>Bacillati</taxon>
        <taxon>Bacillota</taxon>
        <taxon>Clostridia</taxon>
        <taxon>Lachnospirales</taxon>
        <taxon>Lachnospiraceae</taxon>
        <taxon>Mediterraneibacter</taxon>
    </lineage>
</organism>
<protein>
    <submittedName>
        <fullName evidence="3">PaaI family thioesterase</fullName>
    </submittedName>
</protein>
<dbReference type="Pfam" id="PF03061">
    <property type="entry name" value="4HBT"/>
    <property type="match status" value="1"/>
</dbReference>
<dbReference type="PANTHER" id="PTHR42856:SF1">
    <property type="entry name" value="ACYL-COENZYME A THIOESTERASE PAAI"/>
    <property type="match status" value="1"/>
</dbReference>
<evidence type="ECO:0000256" key="1">
    <source>
        <dbReference type="ARBA" id="ARBA00022801"/>
    </source>
</evidence>
<feature type="domain" description="Thioesterase" evidence="2">
    <location>
        <begin position="47"/>
        <end position="119"/>
    </location>
</feature>
<comment type="caution">
    <text evidence="3">The sequence shown here is derived from an EMBL/GenBank/DDBJ whole genome shotgun (WGS) entry which is preliminary data.</text>
</comment>
<dbReference type="GO" id="GO:0016289">
    <property type="term" value="F:acyl-CoA hydrolase activity"/>
    <property type="evidence" value="ECO:0007669"/>
    <property type="project" value="TreeGrafter"/>
</dbReference>
<dbReference type="NCBIfam" id="TIGR00369">
    <property type="entry name" value="unchar_dom_1"/>
    <property type="match status" value="1"/>
</dbReference>
<evidence type="ECO:0000313" key="4">
    <source>
        <dbReference type="Proteomes" id="UP000824116"/>
    </source>
</evidence>
<dbReference type="AlphaFoldDB" id="A0A9D2K1Y6"/>
<dbReference type="CDD" id="cd03443">
    <property type="entry name" value="PaaI_thioesterase"/>
    <property type="match status" value="1"/>
</dbReference>
<accession>A0A9D2K1Y6</accession>
<sequence>MDYEALRRIRNEQNSFGNLVGVRIEEIREGYARSVLDVRADLSNPIGSLHGGVLFTIADITGGSAAVSHGEQVTTVDADIRYLRPGIGVKRIVCEAEEIKKGKTLFVYRIDVRDQDGTLLTAGTFTYMSLRKKIEF</sequence>
<dbReference type="InterPro" id="IPR029069">
    <property type="entry name" value="HotDog_dom_sf"/>
</dbReference>
<dbReference type="InterPro" id="IPR003736">
    <property type="entry name" value="PAAI_dom"/>
</dbReference>
<dbReference type="EMBL" id="DXAY01000144">
    <property type="protein sequence ID" value="HIZ74798.1"/>
    <property type="molecule type" value="Genomic_DNA"/>
</dbReference>
<dbReference type="Proteomes" id="UP000824116">
    <property type="component" value="Unassembled WGS sequence"/>
</dbReference>
<dbReference type="InterPro" id="IPR052723">
    <property type="entry name" value="Acyl-CoA_thioesterase_PaaI"/>
</dbReference>